<comment type="caution">
    <text evidence="4">The sequence shown here is derived from an EMBL/GenBank/DDBJ whole genome shotgun (WGS) entry which is preliminary data.</text>
</comment>
<evidence type="ECO:0000256" key="1">
    <source>
        <dbReference type="ARBA" id="ARBA00022729"/>
    </source>
</evidence>
<feature type="signal peptide" evidence="3">
    <location>
        <begin position="1"/>
        <end position="26"/>
    </location>
</feature>
<evidence type="ECO:0000256" key="3">
    <source>
        <dbReference type="SAM" id="SignalP"/>
    </source>
</evidence>
<accession>A0A9P6JPB7</accession>
<dbReference type="Gene3D" id="2.40.40.10">
    <property type="entry name" value="RlpA-like domain"/>
    <property type="match status" value="1"/>
</dbReference>
<gene>
    <name evidence="4" type="ORF">CPB83DRAFT_854451</name>
</gene>
<dbReference type="Proteomes" id="UP000807306">
    <property type="component" value="Unassembled WGS sequence"/>
</dbReference>
<proteinExistence type="predicted"/>
<name>A0A9P6JPB7_9AGAR</name>
<dbReference type="CDD" id="cd22191">
    <property type="entry name" value="DPBB_RlpA_EXP_N-like"/>
    <property type="match status" value="1"/>
</dbReference>
<dbReference type="AlphaFoldDB" id="A0A9P6JPB7"/>
<feature type="chain" id="PRO_5040133501" description="RlpA-like double-psi beta-barrel-protein domain-containing protein-containing protein" evidence="3">
    <location>
        <begin position="27"/>
        <end position="232"/>
    </location>
</feature>
<evidence type="ECO:0000313" key="5">
    <source>
        <dbReference type="Proteomes" id="UP000807306"/>
    </source>
</evidence>
<dbReference type="SUPFAM" id="SSF50685">
    <property type="entry name" value="Barwin-like endoglucanases"/>
    <property type="match status" value="1"/>
</dbReference>
<evidence type="ECO:0000313" key="4">
    <source>
        <dbReference type="EMBL" id="KAF9528347.1"/>
    </source>
</evidence>
<keyword evidence="5" id="KW-1185">Reference proteome</keyword>
<dbReference type="PANTHER" id="PTHR31836">
    <property type="match status" value="1"/>
</dbReference>
<feature type="compositionally biased region" description="Low complexity" evidence="2">
    <location>
        <begin position="172"/>
        <end position="182"/>
    </location>
</feature>
<sequence>MITNVWNSAAIFFLALSSSLPLGVLSATRHDLQRRHHNTNYARHNETALVKRGGTNVKMSYYVPETGNEVACGGHYRNADAIVAISLASFDKAAHCGKAINIFYQGTTVAATIVDGCQICPPMGLDLAQDFYAAHYDVGPGMIFASWEFAGAAPAPSPSPTPTPSPSPSPKPSSISSSASASLTSSVAPSSASASATSSGQPTSTQAYSGLNMLDQVFVQMGGVATAAQNVQ</sequence>
<dbReference type="PANTHER" id="PTHR31836:SF28">
    <property type="entry name" value="SRCR DOMAIN-CONTAINING PROTEIN-RELATED"/>
    <property type="match status" value="1"/>
</dbReference>
<evidence type="ECO:0000256" key="2">
    <source>
        <dbReference type="SAM" id="MobiDB-lite"/>
    </source>
</evidence>
<protein>
    <recommendedName>
        <fullName evidence="6">RlpA-like double-psi beta-barrel-protein domain-containing protein-containing protein</fullName>
    </recommendedName>
</protein>
<evidence type="ECO:0008006" key="6">
    <source>
        <dbReference type="Google" id="ProtNLM"/>
    </source>
</evidence>
<keyword evidence="1 3" id="KW-0732">Signal</keyword>
<feature type="region of interest" description="Disordered" evidence="2">
    <location>
        <begin position="154"/>
        <end position="182"/>
    </location>
</feature>
<reference evidence="4" key="1">
    <citation type="submission" date="2020-11" db="EMBL/GenBank/DDBJ databases">
        <authorList>
            <consortium name="DOE Joint Genome Institute"/>
            <person name="Ahrendt S."/>
            <person name="Riley R."/>
            <person name="Andreopoulos W."/>
            <person name="Labutti K."/>
            <person name="Pangilinan J."/>
            <person name="Ruiz-Duenas F.J."/>
            <person name="Barrasa J.M."/>
            <person name="Sanchez-Garcia M."/>
            <person name="Camarero S."/>
            <person name="Miyauchi S."/>
            <person name="Serrano A."/>
            <person name="Linde D."/>
            <person name="Babiker R."/>
            <person name="Drula E."/>
            <person name="Ayuso-Fernandez I."/>
            <person name="Pacheco R."/>
            <person name="Padilla G."/>
            <person name="Ferreira P."/>
            <person name="Barriuso J."/>
            <person name="Kellner H."/>
            <person name="Castanera R."/>
            <person name="Alfaro M."/>
            <person name="Ramirez L."/>
            <person name="Pisabarro A.G."/>
            <person name="Kuo A."/>
            <person name="Tritt A."/>
            <person name="Lipzen A."/>
            <person name="He G."/>
            <person name="Yan M."/>
            <person name="Ng V."/>
            <person name="Cullen D."/>
            <person name="Martin F."/>
            <person name="Rosso M.-N."/>
            <person name="Henrissat B."/>
            <person name="Hibbett D."/>
            <person name="Martinez A.T."/>
            <person name="Grigoriev I.V."/>
        </authorList>
    </citation>
    <scope>NUCLEOTIDE SEQUENCE</scope>
    <source>
        <strain evidence="4">CBS 506.95</strain>
    </source>
</reference>
<organism evidence="4 5">
    <name type="scientific">Crepidotus variabilis</name>
    <dbReference type="NCBI Taxonomy" id="179855"/>
    <lineage>
        <taxon>Eukaryota</taxon>
        <taxon>Fungi</taxon>
        <taxon>Dikarya</taxon>
        <taxon>Basidiomycota</taxon>
        <taxon>Agaricomycotina</taxon>
        <taxon>Agaricomycetes</taxon>
        <taxon>Agaricomycetidae</taxon>
        <taxon>Agaricales</taxon>
        <taxon>Agaricineae</taxon>
        <taxon>Crepidotaceae</taxon>
        <taxon>Crepidotus</taxon>
    </lineage>
</organism>
<dbReference type="InterPro" id="IPR051477">
    <property type="entry name" value="Expansin_CellWall"/>
</dbReference>
<dbReference type="OrthoDB" id="623670at2759"/>
<dbReference type="InterPro" id="IPR036908">
    <property type="entry name" value="RlpA-like_sf"/>
</dbReference>
<feature type="compositionally biased region" description="Pro residues" evidence="2">
    <location>
        <begin position="155"/>
        <end position="171"/>
    </location>
</feature>
<dbReference type="EMBL" id="MU157853">
    <property type="protein sequence ID" value="KAF9528347.1"/>
    <property type="molecule type" value="Genomic_DNA"/>
</dbReference>